<comment type="caution">
    <text evidence="2">The sequence shown here is derived from an EMBL/GenBank/DDBJ whole genome shotgun (WGS) entry which is preliminary data.</text>
</comment>
<name>A0ABU0P9Z2_9MICO</name>
<evidence type="ECO:0000313" key="2">
    <source>
        <dbReference type="EMBL" id="MDQ0643449.1"/>
    </source>
</evidence>
<dbReference type="Proteomes" id="UP001239085">
    <property type="component" value="Unassembled WGS sequence"/>
</dbReference>
<dbReference type="PANTHER" id="PTHR37017">
    <property type="entry name" value="AB HYDROLASE-1 DOMAIN-CONTAINING PROTEIN-RELATED"/>
    <property type="match status" value="1"/>
</dbReference>
<dbReference type="SUPFAM" id="SSF53474">
    <property type="entry name" value="alpha/beta-Hydrolases"/>
    <property type="match status" value="1"/>
</dbReference>
<feature type="domain" description="AB hydrolase-1" evidence="1">
    <location>
        <begin position="6"/>
        <end position="208"/>
    </location>
</feature>
<gene>
    <name evidence="2" type="ORF">QFZ46_001609</name>
</gene>
<reference evidence="2 3" key="1">
    <citation type="submission" date="2023-07" db="EMBL/GenBank/DDBJ databases">
        <title>Comparative genomics of wheat-associated soil bacteria to identify genetic determinants of phenazine resistance.</title>
        <authorList>
            <person name="Mouncey N."/>
        </authorList>
    </citation>
    <scope>NUCLEOTIDE SEQUENCE [LARGE SCALE GENOMIC DNA]</scope>
    <source>
        <strain evidence="2 3">W2I7</strain>
    </source>
</reference>
<dbReference type="Gene3D" id="3.40.50.1820">
    <property type="entry name" value="alpha/beta hydrolase"/>
    <property type="match status" value="1"/>
</dbReference>
<dbReference type="InterPro" id="IPR029058">
    <property type="entry name" value="AB_hydrolase_fold"/>
</dbReference>
<accession>A0ABU0P9Z2</accession>
<protein>
    <submittedName>
        <fullName evidence="2">Pimeloyl-ACP methyl ester carboxylesterase</fullName>
    </submittedName>
</protein>
<keyword evidence="3" id="KW-1185">Reference proteome</keyword>
<organism evidence="2 3">
    <name type="scientific">Microbacterium murale</name>
    <dbReference type="NCBI Taxonomy" id="1081040"/>
    <lineage>
        <taxon>Bacteria</taxon>
        <taxon>Bacillati</taxon>
        <taxon>Actinomycetota</taxon>
        <taxon>Actinomycetes</taxon>
        <taxon>Micrococcales</taxon>
        <taxon>Microbacteriaceae</taxon>
        <taxon>Microbacterium</taxon>
    </lineage>
</organism>
<sequence>MATFALIHGGGSTAWDWHLVTPLLESVGHEVFAVDLPIEDPGAGLEDYADAVATAVGTRDRVIVVGHSLGGFTAPLAAEALRADGLVYFASMIPAPGESFMEWWSNTGHDLESIDDDEAVSFFNGVPEPLAEEARRRERDQQGDWMSRPWPGAHLPTIPTMAVLCTEDQFFPATFMRRQIRERLGIEPIEVPGGHYATLSHPDAVAEALNAFAVETVITSVGE</sequence>
<dbReference type="InterPro" id="IPR052897">
    <property type="entry name" value="Sec-Metab_Biosynth_Hydrolase"/>
</dbReference>
<dbReference type="EMBL" id="JAUSXK010000001">
    <property type="protein sequence ID" value="MDQ0643449.1"/>
    <property type="molecule type" value="Genomic_DNA"/>
</dbReference>
<dbReference type="InterPro" id="IPR000073">
    <property type="entry name" value="AB_hydrolase_1"/>
</dbReference>
<dbReference type="Pfam" id="PF12697">
    <property type="entry name" value="Abhydrolase_6"/>
    <property type="match status" value="1"/>
</dbReference>
<proteinExistence type="predicted"/>
<evidence type="ECO:0000313" key="3">
    <source>
        <dbReference type="Proteomes" id="UP001239085"/>
    </source>
</evidence>
<dbReference type="PANTHER" id="PTHR37017:SF11">
    <property type="entry name" value="ESTERASE_LIPASE_THIOESTERASE DOMAIN-CONTAINING PROTEIN"/>
    <property type="match status" value="1"/>
</dbReference>
<evidence type="ECO:0000259" key="1">
    <source>
        <dbReference type="Pfam" id="PF12697"/>
    </source>
</evidence>
<dbReference type="RefSeq" id="WP_307360217.1">
    <property type="nucleotide sequence ID" value="NZ_JAUSXK010000001.1"/>
</dbReference>